<evidence type="ECO:0000313" key="5">
    <source>
        <dbReference type="Proteomes" id="UP000321917"/>
    </source>
</evidence>
<proteinExistence type="predicted"/>
<evidence type="ECO:0000256" key="1">
    <source>
        <dbReference type="SAM" id="Phobius"/>
    </source>
</evidence>
<dbReference type="EMBL" id="VOLQ01000006">
    <property type="protein sequence ID" value="TWX70024.1"/>
    <property type="molecule type" value="Genomic_DNA"/>
</dbReference>
<reference evidence="3 5" key="1">
    <citation type="submission" date="2019-07" db="EMBL/GenBank/DDBJ databases">
        <title>Genomes of sea-ice associated Colwellia species.</title>
        <authorList>
            <person name="Bowman J.P."/>
        </authorList>
    </citation>
    <scope>NUCLEOTIDE SEQUENCE [LARGE SCALE GENOMIC DNA]</scope>
    <source>
        <strain evidence="2 4">ACAM 607</strain>
        <strain evidence="3 5">IC036</strain>
    </source>
</reference>
<feature type="transmembrane region" description="Helical" evidence="1">
    <location>
        <begin position="173"/>
        <end position="195"/>
    </location>
</feature>
<name>A0A5C6QM04_9GAMM</name>
<feature type="transmembrane region" description="Helical" evidence="1">
    <location>
        <begin position="9"/>
        <end position="30"/>
    </location>
</feature>
<dbReference type="EMBL" id="VOLR01000009">
    <property type="protein sequence ID" value="TWX60269.1"/>
    <property type="molecule type" value="Genomic_DNA"/>
</dbReference>
<evidence type="ECO:0000313" key="3">
    <source>
        <dbReference type="EMBL" id="TWX70024.1"/>
    </source>
</evidence>
<keyword evidence="4" id="KW-1185">Reference proteome</keyword>
<evidence type="ECO:0000313" key="2">
    <source>
        <dbReference type="EMBL" id="TWX60269.1"/>
    </source>
</evidence>
<accession>A0A5C6QM04</accession>
<protein>
    <recommendedName>
        <fullName evidence="6">PepSY domain-containing protein</fullName>
    </recommendedName>
</protein>
<dbReference type="AlphaFoldDB" id="A0A5C6QM04"/>
<dbReference type="RefSeq" id="WP_146799186.1">
    <property type="nucleotide sequence ID" value="NZ_VOLP01000010.1"/>
</dbReference>
<keyword evidence="1" id="KW-0812">Transmembrane</keyword>
<dbReference type="Proteomes" id="UP000321917">
    <property type="component" value="Unassembled WGS sequence"/>
</dbReference>
<keyword evidence="1" id="KW-1133">Transmembrane helix</keyword>
<dbReference type="OrthoDB" id="6291589at2"/>
<comment type="caution">
    <text evidence="3">The sequence shown here is derived from an EMBL/GenBank/DDBJ whole genome shotgun (WGS) entry which is preliminary data.</text>
</comment>
<evidence type="ECO:0000313" key="4">
    <source>
        <dbReference type="Proteomes" id="UP000321525"/>
    </source>
</evidence>
<evidence type="ECO:0008006" key="6">
    <source>
        <dbReference type="Google" id="ProtNLM"/>
    </source>
</evidence>
<gene>
    <name evidence="2" type="ORF">ESZ26_07790</name>
    <name evidence="3" type="ORF">ESZ27_04480</name>
</gene>
<sequence>MTSRKIHRLIGLILILPMFGWTITGVIFFIKPGYKGAYEQLSLKTYPLETQLLVKPDKKWHEVRLIKTILGHHLLVKLNGKTEHLDPISLQAKEVISSLEYKLLIEDALSINKERYGDIISIDGTKAKTSTGVVINLDWLSLRLSQKGDDTKLINILYKIHYLQWTPFKSVNLVFGVLGLVLLVTLTILGIRLYVKNKE</sequence>
<keyword evidence="1" id="KW-0472">Membrane</keyword>
<dbReference type="Proteomes" id="UP000321525">
    <property type="component" value="Unassembled WGS sequence"/>
</dbReference>
<organism evidence="3 5">
    <name type="scientific">Colwellia hornerae</name>
    <dbReference type="NCBI Taxonomy" id="89402"/>
    <lineage>
        <taxon>Bacteria</taxon>
        <taxon>Pseudomonadati</taxon>
        <taxon>Pseudomonadota</taxon>
        <taxon>Gammaproteobacteria</taxon>
        <taxon>Alteromonadales</taxon>
        <taxon>Colwelliaceae</taxon>
        <taxon>Colwellia</taxon>
    </lineage>
</organism>